<reference evidence="2 3" key="3">
    <citation type="journal article" date="2010" name="BMC Genomics">
        <title>Transcriptome sequencing and comparative analysis of cucumber flowers with different sex types.</title>
        <authorList>
            <person name="Guo S."/>
            <person name="Zheng Y."/>
            <person name="Joung J.G."/>
            <person name="Liu S."/>
            <person name="Zhang Z."/>
            <person name="Crasta O.R."/>
            <person name="Sobral B.W."/>
            <person name="Xu Y."/>
            <person name="Huang S."/>
            <person name="Fei Z."/>
        </authorList>
    </citation>
    <scope>NUCLEOTIDE SEQUENCE [LARGE SCALE GENOMIC DNA]</scope>
    <source>
        <strain evidence="3">cv. 9930</strain>
    </source>
</reference>
<feature type="region of interest" description="Disordered" evidence="1">
    <location>
        <begin position="162"/>
        <end position="187"/>
    </location>
</feature>
<accession>A0A0A0K9G7</accession>
<name>A0A0A0K9G7_CUCSA</name>
<proteinExistence type="predicted"/>
<reference evidence="2 3" key="4">
    <citation type="journal article" date="2011" name="BMC Genomics">
        <title>RNA-Seq improves annotation of protein-coding genes in the cucumber genome.</title>
        <authorList>
            <person name="Li Z."/>
            <person name="Zhang Z."/>
            <person name="Yan P."/>
            <person name="Huang S."/>
            <person name="Fei Z."/>
            <person name="Lin K."/>
        </authorList>
    </citation>
    <scope>NUCLEOTIDE SEQUENCE [LARGE SCALE GENOMIC DNA]</scope>
    <source>
        <strain evidence="3">cv. 9930</strain>
    </source>
</reference>
<evidence type="ECO:0000313" key="3">
    <source>
        <dbReference type="Proteomes" id="UP000029981"/>
    </source>
</evidence>
<dbReference type="PANTHER" id="PTHR35985">
    <property type="entry name" value="OS07G0675200 PROTEIN"/>
    <property type="match status" value="1"/>
</dbReference>
<dbReference type="Proteomes" id="UP000029981">
    <property type="component" value="Chromosome 7"/>
</dbReference>
<protein>
    <submittedName>
        <fullName evidence="2">Uncharacterized protein</fullName>
    </submittedName>
</protein>
<dbReference type="AlphaFoldDB" id="A0A0A0K9G7"/>
<feature type="region of interest" description="Disordered" evidence="1">
    <location>
        <begin position="65"/>
        <end position="137"/>
    </location>
</feature>
<dbReference type="EMBL" id="CM002928">
    <property type="protein sequence ID" value="KGN44992.1"/>
    <property type="molecule type" value="Genomic_DNA"/>
</dbReference>
<feature type="compositionally biased region" description="Basic and acidic residues" evidence="1">
    <location>
        <begin position="104"/>
        <end position="115"/>
    </location>
</feature>
<gene>
    <name evidence="2" type="ORF">Csa_7G405970</name>
</gene>
<evidence type="ECO:0000313" key="2">
    <source>
        <dbReference type="EMBL" id="KGN44992.1"/>
    </source>
</evidence>
<organism evidence="2 3">
    <name type="scientific">Cucumis sativus</name>
    <name type="common">Cucumber</name>
    <dbReference type="NCBI Taxonomy" id="3659"/>
    <lineage>
        <taxon>Eukaryota</taxon>
        <taxon>Viridiplantae</taxon>
        <taxon>Streptophyta</taxon>
        <taxon>Embryophyta</taxon>
        <taxon>Tracheophyta</taxon>
        <taxon>Spermatophyta</taxon>
        <taxon>Magnoliopsida</taxon>
        <taxon>eudicotyledons</taxon>
        <taxon>Gunneridae</taxon>
        <taxon>Pentapetalae</taxon>
        <taxon>rosids</taxon>
        <taxon>fabids</taxon>
        <taxon>Cucurbitales</taxon>
        <taxon>Cucurbitaceae</taxon>
        <taxon>Benincaseae</taxon>
        <taxon>Cucumis</taxon>
    </lineage>
</organism>
<feature type="region of interest" description="Disordered" evidence="1">
    <location>
        <begin position="251"/>
        <end position="272"/>
    </location>
</feature>
<keyword evidence="3" id="KW-1185">Reference proteome</keyword>
<reference evidence="2 3" key="2">
    <citation type="journal article" date="2009" name="PLoS ONE">
        <title>An integrated genetic and cytogenetic map of the cucumber genome.</title>
        <authorList>
            <person name="Ren Y."/>
            <person name="Zhang Z."/>
            <person name="Liu J."/>
            <person name="Staub J.E."/>
            <person name="Han Y."/>
            <person name="Cheng Z."/>
            <person name="Li X."/>
            <person name="Lu J."/>
            <person name="Miao H."/>
            <person name="Kang H."/>
            <person name="Xie B."/>
            <person name="Gu X."/>
            <person name="Wang X."/>
            <person name="Du Y."/>
            <person name="Jin W."/>
            <person name="Huang S."/>
        </authorList>
    </citation>
    <scope>NUCLEOTIDE SEQUENCE [LARGE SCALE GENOMIC DNA]</scope>
    <source>
        <strain evidence="3">cv. 9930</strain>
    </source>
</reference>
<feature type="compositionally biased region" description="Polar residues" evidence="1">
    <location>
        <begin position="126"/>
        <end position="137"/>
    </location>
</feature>
<dbReference type="Gramene" id="KGN44992">
    <property type="protein sequence ID" value="KGN44992"/>
    <property type="gene ID" value="Csa_7G405970"/>
</dbReference>
<dbReference type="STRING" id="3659.A0A0A0K9G7"/>
<sequence>MVLGASRLHKNKDNDETSPPDTNVWKRTGRMQSTLRAIAPKSNWAFWVTQFQSLRRGGLTLTTSRTADPSLHANDDDDDNDPAVLSGEPERSQDNLEPDNAKANYDRRDDPKQGDSKGPFGKPTAQHASSPRLETTVVGQASKPITQQKRAHSIDDVSCIGVYGGPLEQGKENRTTEMKEEEEDNRDYYKHHKASPLAEIEFADTRKPITRATDGTAYDGESGTVIGWLPEQVDTVDDSLRRATEIWKQNAMRGDPDAPQSRVLRALRGEEF</sequence>
<dbReference type="PANTHER" id="PTHR35985:SF1">
    <property type="entry name" value="OS07G0675200 PROTEIN"/>
    <property type="match status" value="1"/>
</dbReference>
<feature type="region of interest" description="Disordered" evidence="1">
    <location>
        <begin position="1"/>
        <end position="27"/>
    </location>
</feature>
<reference evidence="2 3" key="1">
    <citation type="journal article" date="2009" name="Nat. Genet.">
        <title>The genome of the cucumber, Cucumis sativus L.</title>
        <authorList>
            <person name="Huang S."/>
            <person name="Li R."/>
            <person name="Zhang Z."/>
            <person name="Li L."/>
            <person name="Gu X."/>
            <person name="Fan W."/>
            <person name="Lucas W.J."/>
            <person name="Wang X."/>
            <person name="Xie B."/>
            <person name="Ni P."/>
            <person name="Ren Y."/>
            <person name="Zhu H."/>
            <person name="Li J."/>
            <person name="Lin K."/>
            <person name="Jin W."/>
            <person name="Fei Z."/>
            <person name="Li G."/>
            <person name="Staub J."/>
            <person name="Kilian A."/>
            <person name="van der Vossen E.A."/>
            <person name="Wu Y."/>
            <person name="Guo J."/>
            <person name="He J."/>
            <person name="Jia Z."/>
            <person name="Ren Y."/>
            <person name="Tian G."/>
            <person name="Lu Y."/>
            <person name="Ruan J."/>
            <person name="Qian W."/>
            <person name="Wang M."/>
            <person name="Huang Q."/>
            <person name="Li B."/>
            <person name="Xuan Z."/>
            <person name="Cao J."/>
            <person name="Asan"/>
            <person name="Wu Z."/>
            <person name="Zhang J."/>
            <person name="Cai Q."/>
            <person name="Bai Y."/>
            <person name="Zhao B."/>
            <person name="Han Y."/>
            <person name="Li Y."/>
            <person name="Li X."/>
            <person name="Wang S."/>
            <person name="Shi Q."/>
            <person name="Liu S."/>
            <person name="Cho W.K."/>
            <person name="Kim J.Y."/>
            <person name="Xu Y."/>
            <person name="Heller-Uszynska K."/>
            <person name="Miao H."/>
            <person name="Cheng Z."/>
            <person name="Zhang S."/>
            <person name="Wu J."/>
            <person name="Yang Y."/>
            <person name="Kang H."/>
            <person name="Li M."/>
            <person name="Liang H."/>
            <person name="Ren X."/>
            <person name="Shi Z."/>
            <person name="Wen M."/>
            <person name="Jian M."/>
            <person name="Yang H."/>
            <person name="Zhang G."/>
            <person name="Yang Z."/>
            <person name="Chen R."/>
            <person name="Liu S."/>
            <person name="Li J."/>
            <person name="Ma L."/>
            <person name="Liu H."/>
            <person name="Zhou Y."/>
            <person name="Zhao J."/>
            <person name="Fang X."/>
            <person name="Li G."/>
            <person name="Fang L."/>
            <person name="Li Y."/>
            <person name="Liu D."/>
            <person name="Zheng H."/>
            <person name="Zhang Y."/>
            <person name="Qin N."/>
            <person name="Li Z."/>
            <person name="Yang G."/>
            <person name="Yang S."/>
            <person name="Bolund L."/>
            <person name="Kristiansen K."/>
            <person name="Zheng H."/>
            <person name="Li S."/>
            <person name="Zhang X."/>
            <person name="Yang H."/>
            <person name="Wang J."/>
            <person name="Sun R."/>
            <person name="Zhang B."/>
            <person name="Jiang S."/>
            <person name="Wang J."/>
            <person name="Du Y."/>
            <person name="Li S."/>
        </authorList>
    </citation>
    <scope>NUCLEOTIDE SEQUENCE [LARGE SCALE GENOMIC DNA]</scope>
    <source>
        <strain evidence="3">cv. 9930</strain>
    </source>
</reference>
<evidence type="ECO:0000256" key="1">
    <source>
        <dbReference type="SAM" id="MobiDB-lite"/>
    </source>
</evidence>
<feature type="compositionally biased region" description="Basic and acidic residues" evidence="1">
    <location>
        <begin position="169"/>
        <end position="178"/>
    </location>
</feature>
<dbReference type="eggNOG" id="KOG1601">
    <property type="taxonomic scope" value="Eukaryota"/>
</dbReference>